<dbReference type="PRINTS" id="PR00702">
    <property type="entry name" value="ACRIFLAVINRP"/>
</dbReference>
<feature type="transmembrane region" description="Helical" evidence="1">
    <location>
        <begin position="431"/>
        <end position="451"/>
    </location>
</feature>
<evidence type="ECO:0000256" key="1">
    <source>
        <dbReference type="SAM" id="Phobius"/>
    </source>
</evidence>
<feature type="domain" description="SSD" evidence="2">
    <location>
        <begin position="359"/>
        <end position="488"/>
    </location>
</feature>
<feature type="transmembrane region" description="Helical" evidence="1">
    <location>
        <begin position="463"/>
        <end position="485"/>
    </location>
</feature>
<evidence type="ECO:0000313" key="3">
    <source>
        <dbReference type="EMBL" id="GGC26517.1"/>
    </source>
</evidence>
<feature type="transmembrane region" description="Helical" evidence="1">
    <location>
        <begin position="960"/>
        <end position="981"/>
    </location>
</feature>
<feature type="transmembrane region" description="Helical" evidence="1">
    <location>
        <begin position="890"/>
        <end position="910"/>
    </location>
</feature>
<feature type="transmembrane region" description="Helical" evidence="1">
    <location>
        <begin position="390"/>
        <end position="411"/>
    </location>
</feature>
<dbReference type="Gene3D" id="3.30.70.1430">
    <property type="entry name" value="Multidrug efflux transporter AcrB pore domain"/>
    <property type="match status" value="2"/>
</dbReference>
<keyword evidence="1" id="KW-1133">Transmembrane helix</keyword>
<sequence>MQITKTSIKRPTMVVVLFTVLTLLGIFSYTQLSYELLPKFSPNIITISTVYPGAAPTEVENSVTKELEDAVASLEGIKSIQSTSLESISIITIELNSGANVDLAMQDAQRKINAILADLPDEADPPSLGKFDLGDLPIMQMAIYSDLGKAEFYDLIKNRVQPSLAQIEGVAQVNMLGGTEREIKINLDRNKLDAYGISPLAISSTINSSNLDFPTGRIKNEEGQILIRLAGKFKSLNDIENIVVAYKKDQSPIRLKEVAEIYDDFKEEEIINRLNGKDAIGLTIQKQSDANGVEVAHRVEESLHQLESAYKREGLSFQISQDSSEFTLEAANDVIKDLLIAIVLVSLIMLLFLHSIRNAIIVMIAVPASIIATFTIMLLAGFTLNLMSLLALSLVVGILVDDAIVVIENIYRHLEQGKSIWQASYDGIREIGGTVISITLVIVVVFVPLTLTGGLISGILTQFSITVATATLISLLVAFTLIPLLTSRFSKLEHINPSSFFGKIVNGFEKGLDSFIDWVLGILRWSLSHKIIVLSITVVLFFTSLFLVGAGFIGSEFVSQGDRGEFIIRVELPKDATLEQTNFKTREVEEYLSSLPEVREIFTTVGRTSGSLSGSQSVPYTSEISVKLVAASERNYTGPQVARQVERALQENIIGAEYTAVPISIMGTANDAPIQVIVSGPDEDSLQVAANQLVQILNSITGTRKVESSREEGNPEIKVEVDRDQMAELGLAMDMVGGTMQIAFNGNDNSAYRDGDFEYDILIRLNEFDRQSISDVENLTFTNNKGQLIKLSQFATVTQSEGPTKLERRDRISSIKVQSQVAGVPSGTVGAALQEKIAATTFPEQIEINYEGDMKNQSEGFGSLGIALLASILLIYLIMVALYDSYVYPFVVMFSLPLAIIGAFLALALTKGTLSIFSIMGMIMLMGLVAKNAILLVDFTNQLKKAGVSLRVALEKAVKIRFRPIFMTTLAMVFGMMPIALASGAGAEWKNGLAWVIIGGLISSMFLTLIVVPVIYYIFDRFLEKTGKNNKQEIILDDTPVEEFESEAAAYVD</sequence>
<feature type="transmembrane region" description="Helical" evidence="1">
    <location>
        <begin position="993"/>
        <end position="1019"/>
    </location>
</feature>
<dbReference type="PROSITE" id="PS50156">
    <property type="entry name" value="SSD"/>
    <property type="match status" value="1"/>
</dbReference>
<proteinExistence type="predicted"/>
<protein>
    <submittedName>
        <fullName evidence="3">Multidrug ABC transporter</fullName>
    </submittedName>
</protein>
<dbReference type="SUPFAM" id="SSF82714">
    <property type="entry name" value="Multidrug efflux transporter AcrB TolC docking domain, DN and DC subdomains"/>
    <property type="match status" value="2"/>
</dbReference>
<dbReference type="SUPFAM" id="SSF82866">
    <property type="entry name" value="Multidrug efflux transporter AcrB transmembrane domain"/>
    <property type="match status" value="2"/>
</dbReference>
<organism evidence="3 4">
    <name type="scientific">Marivirga lumbricoides</name>
    <dbReference type="NCBI Taxonomy" id="1046115"/>
    <lineage>
        <taxon>Bacteria</taxon>
        <taxon>Pseudomonadati</taxon>
        <taxon>Bacteroidota</taxon>
        <taxon>Cytophagia</taxon>
        <taxon>Cytophagales</taxon>
        <taxon>Marivirgaceae</taxon>
        <taxon>Marivirga</taxon>
    </lineage>
</organism>
<accession>A0ABQ1LNK7</accession>
<keyword evidence="4" id="KW-1185">Reference proteome</keyword>
<comment type="caution">
    <text evidence="3">The sequence shown here is derived from an EMBL/GenBank/DDBJ whole genome shotgun (WGS) entry which is preliminary data.</text>
</comment>
<dbReference type="RefSeq" id="WP_188460831.1">
    <property type="nucleotide sequence ID" value="NZ_BAABHU010000003.1"/>
</dbReference>
<dbReference type="Gene3D" id="3.30.70.1440">
    <property type="entry name" value="Multidrug efflux transporter AcrB pore domain"/>
    <property type="match status" value="1"/>
</dbReference>
<reference evidence="4" key="1">
    <citation type="journal article" date="2019" name="Int. J. Syst. Evol. Microbiol.">
        <title>The Global Catalogue of Microorganisms (GCM) 10K type strain sequencing project: providing services to taxonomists for standard genome sequencing and annotation.</title>
        <authorList>
            <consortium name="The Broad Institute Genomics Platform"/>
            <consortium name="The Broad Institute Genome Sequencing Center for Infectious Disease"/>
            <person name="Wu L."/>
            <person name="Ma J."/>
        </authorList>
    </citation>
    <scope>NUCLEOTIDE SEQUENCE [LARGE SCALE GENOMIC DNA]</scope>
    <source>
        <strain evidence="4">CGMCC 1.10832</strain>
    </source>
</reference>
<dbReference type="Gene3D" id="1.20.1640.10">
    <property type="entry name" value="Multidrug efflux transporter AcrB transmembrane domain"/>
    <property type="match status" value="2"/>
</dbReference>
<dbReference type="InterPro" id="IPR000731">
    <property type="entry name" value="SSD"/>
</dbReference>
<evidence type="ECO:0000259" key="2">
    <source>
        <dbReference type="PROSITE" id="PS50156"/>
    </source>
</evidence>
<name>A0ABQ1LNK7_9BACT</name>
<dbReference type="Proteomes" id="UP000636010">
    <property type="component" value="Unassembled WGS sequence"/>
</dbReference>
<dbReference type="Gene3D" id="3.30.2090.10">
    <property type="entry name" value="Multidrug efflux transporter AcrB TolC docking domain, DN and DC subdomains"/>
    <property type="match status" value="2"/>
</dbReference>
<feature type="transmembrane region" description="Helical" evidence="1">
    <location>
        <begin position="360"/>
        <end position="384"/>
    </location>
</feature>
<keyword evidence="1" id="KW-0812">Transmembrane</keyword>
<feature type="transmembrane region" description="Helical" evidence="1">
    <location>
        <begin position="916"/>
        <end position="939"/>
    </location>
</feature>
<dbReference type="InterPro" id="IPR001036">
    <property type="entry name" value="Acrflvin-R"/>
</dbReference>
<evidence type="ECO:0000313" key="4">
    <source>
        <dbReference type="Proteomes" id="UP000636010"/>
    </source>
</evidence>
<gene>
    <name evidence="3" type="ORF">GCM10011506_09930</name>
</gene>
<dbReference type="SUPFAM" id="SSF82693">
    <property type="entry name" value="Multidrug efflux transporter AcrB pore domain, PN1, PN2, PC1 and PC2 subdomains"/>
    <property type="match status" value="3"/>
</dbReference>
<dbReference type="InterPro" id="IPR027463">
    <property type="entry name" value="AcrB_DN_DC_subdom"/>
</dbReference>
<feature type="transmembrane region" description="Helical" evidence="1">
    <location>
        <begin position="531"/>
        <end position="553"/>
    </location>
</feature>
<feature type="transmembrane region" description="Helical" evidence="1">
    <location>
        <begin position="334"/>
        <end position="353"/>
    </location>
</feature>
<dbReference type="EMBL" id="BMEC01000003">
    <property type="protein sequence ID" value="GGC26517.1"/>
    <property type="molecule type" value="Genomic_DNA"/>
</dbReference>
<dbReference type="PANTHER" id="PTHR32063">
    <property type="match status" value="1"/>
</dbReference>
<feature type="transmembrane region" description="Helical" evidence="1">
    <location>
        <begin position="861"/>
        <end position="883"/>
    </location>
</feature>
<dbReference type="PANTHER" id="PTHR32063:SF0">
    <property type="entry name" value="SWARMING MOTILITY PROTEIN SWRC"/>
    <property type="match status" value="1"/>
</dbReference>
<keyword evidence="1" id="KW-0472">Membrane</keyword>
<dbReference type="Pfam" id="PF00873">
    <property type="entry name" value="ACR_tran"/>
    <property type="match status" value="1"/>
</dbReference>
<dbReference type="Gene3D" id="3.30.70.1320">
    <property type="entry name" value="Multidrug efflux transporter AcrB pore domain like"/>
    <property type="match status" value="1"/>
</dbReference>